<dbReference type="GO" id="GO:0003723">
    <property type="term" value="F:RNA binding"/>
    <property type="evidence" value="ECO:0007669"/>
    <property type="project" value="UniProtKB-UniRule"/>
</dbReference>
<feature type="compositionally biased region" description="Basic and acidic residues" evidence="3">
    <location>
        <begin position="194"/>
        <end position="204"/>
    </location>
</feature>
<dbReference type="KEGG" id="mbr:MONBRDRAFT_39161"/>
<feature type="compositionally biased region" description="Basic and acidic residues" evidence="3">
    <location>
        <begin position="211"/>
        <end position="222"/>
    </location>
</feature>
<dbReference type="RefSeq" id="XP_001750493.1">
    <property type="nucleotide sequence ID" value="XM_001750441.1"/>
</dbReference>
<keyword evidence="6" id="KW-1185">Reference proteome</keyword>
<dbReference type="AlphaFoldDB" id="A9VCL8"/>
<dbReference type="eggNOG" id="KOG0126">
    <property type="taxonomic scope" value="Eukaryota"/>
</dbReference>
<feature type="domain" description="RRM" evidence="4">
    <location>
        <begin position="32"/>
        <end position="110"/>
    </location>
</feature>
<name>A9VCL8_MONBE</name>
<dbReference type="InterPro" id="IPR035979">
    <property type="entry name" value="RBD_domain_sf"/>
</dbReference>
<dbReference type="InterPro" id="IPR045844">
    <property type="entry name" value="RRM_Ist3-like"/>
</dbReference>
<evidence type="ECO:0000256" key="2">
    <source>
        <dbReference type="PROSITE-ProRule" id="PRU00176"/>
    </source>
</evidence>
<protein>
    <recommendedName>
        <fullName evidence="4">RRM domain-containing protein</fullName>
    </recommendedName>
</protein>
<dbReference type="STRING" id="81824.A9VCL8"/>
<dbReference type="PROSITE" id="PS50102">
    <property type="entry name" value="RRM"/>
    <property type="match status" value="1"/>
</dbReference>
<dbReference type="GeneID" id="5895728"/>
<dbReference type="SMART" id="SM00360">
    <property type="entry name" value="RRM"/>
    <property type="match status" value="1"/>
</dbReference>
<feature type="compositionally biased region" description="Basic and acidic residues" evidence="3">
    <location>
        <begin position="268"/>
        <end position="350"/>
    </location>
</feature>
<dbReference type="GO" id="GO:0071011">
    <property type="term" value="C:precatalytic spliceosome"/>
    <property type="evidence" value="ECO:0000318"/>
    <property type="project" value="GO_Central"/>
</dbReference>
<dbReference type="SUPFAM" id="SSF54928">
    <property type="entry name" value="RNA-binding domain, RBD"/>
    <property type="match status" value="1"/>
</dbReference>
<dbReference type="PANTHER" id="PTHR45880:SF1">
    <property type="entry name" value="RNA-BINDING MOTIF PROTEIN, X-LINKED 2"/>
    <property type="match status" value="1"/>
</dbReference>
<evidence type="ECO:0000256" key="1">
    <source>
        <dbReference type="ARBA" id="ARBA00022884"/>
    </source>
</evidence>
<feature type="region of interest" description="Disordered" evidence="3">
    <location>
        <begin position="149"/>
        <end position="350"/>
    </location>
</feature>
<dbReference type="InterPro" id="IPR051847">
    <property type="entry name" value="RNA_proc/Spliceosome_comp"/>
</dbReference>
<dbReference type="GO" id="GO:0000398">
    <property type="term" value="P:mRNA splicing, via spliceosome"/>
    <property type="evidence" value="ECO:0000318"/>
    <property type="project" value="GO_Central"/>
</dbReference>
<dbReference type="InterPro" id="IPR012677">
    <property type="entry name" value="Nucleotide-bd_a/b_plait_sf"/>
</dbReference>
<dbReference type="InterPro" id="IPR000504">
    <property type="entry name" value="RRM_dom"/>
</dbReference>
<evidence type="ECO:0000256" key="3">
    <source>
        <dbReference type="SAM" id="MobiDB-lite"/>
    </source>
</evidence>
<evidence type="ECO:0000259" key="4">
    <source>
        <dbReference type="PROSITE" id="PS50102"/>
    </source>
</evidence>
<sequence>MNVVREIQKLNERELSQGGAGKSWHDVYADSAYIYIGGLDYRFTEGDVLSVFSQYGEPTDINLVRDKDSGKSKGFCFLAYEDQRSTILAVDNFNGVKLAGRTIRVDHCGEYEAPEMRLQRRKERGLNVTEEDESGLVDAKGKLLSALMGETPDDEDQPSNDGYELIAEPEGDSTHRKKDKKKHKKHKKHKRHHSDRDADRHEGEKDEDDKVEASGEPRDDSGPRSAITSSEVTATIEHSGGHGHRSPDHPAAAADADAQRQQSNLEGDSERRHADNRRDVYRRREDRDDRSRPREDYDDRHGDRRRNVYSRRDDRDGDRRRDDRDGDHRRDDRDGDRRRDDRDGDRRRDLYRRRDDRNDDRRRDVYRRRDDRDDRNHDRRHR</sequence>
<organism evidence="5 6">
    <name type="scientific">Monosiga brevicollis</name>
    <name type="common">Choanoflagellate</name>
    <dbReference type="NCBI Taxonomy" id="81824"/>
    <lineage>
        <taxon>Eukaryota</taxon>
        <taxon>Choanoflagellata</taxon>
        <taxon>Craspedida</taxon>
        <taxon>Salpingoecidae</taxon>
        <taxon>Monosiga</taxon>
    </lineage>
</organism>
<dbReference type="CDD" id="cd12411">
    <property type="entry name" value="RRM_ist3_like"/>
    <property type="match status" value="1"/>
</dbReference>
<feature type="compositionally biased region" description="Basic residues" evidence="3">
    <location>
        <begin position="175"/>
        <end position="193"/>
    </location>
</feature>
<dbReference type="InParanoid" id="A9VCL8"/>
<proteinExistence type="predicted"/>
<dbReference type="OMA" id="GSWHVDY"/>
<dbReference type="EMBL" id="CH991582">
    <property type="protein sequence ID" value="EDQ84707.1"/>
    <property type="molecule type" value="Genomic_DNA"/>
</dbReference>
<dbReference type="GO" id="GO:0005686">
    <property type="term" value="C:U2 snRNP"/>
    <property type="evidence" value="ECO:0000318"/>
    <property type="project" value="GO_Central"/>
</dbReference>
<dbReference type="Proteomes" id="UP000001357">
    <property type="component" value="Unassembled WGS sequence"/>
</dbReference>
<evidence type="ECO:0000313" key="6">
    <source>
        <dbReference type="Proteomes" id="UP000001357"/>
    </source>
</evidence>
<dbReference type="PANTHER" id="PTHR45880">
    <property type="entry name" value="RNA-BINDING MOTIF PROTEIN, X-LINKED 2"/>
    <property type="match status" value="1"/>
</dbReference>
<gene>
    <name evidence="5" type="ORF">MONBRDRAFT_39161</name>
</gene>
<keyword evidence="1 2" id="KW-0694">RNA-binding</keyword>
<accession>A9VCL8</accession>
<dbReference type="Gene3D" id="3.30.70.330">
    <property type="match status" value="1"/>
</dbReference>
<dbReference type="Pfam" id="PF00076">
    <property type="entry name" value="RRM_1"/>
    <property type="match status" value="1"/>
</dbReference>
<evidence type="ECO:0000313" key="5">
    <source>
        <dbReference type="EMBL" id="EDQ84707.1"/>
    </source>
</evidence>
<reference evidence="5 6" key="1">
    <citation type="journal article" date="2008" name="Nature">
        <title>The genome of the choanoflagellate Monosiga brevicollis and the origin of metazoans.</title>
        <authorList>
            <consortium name="JGI Sequencing"/>
            <person name="King N."/>
            <person name="Westbrook M.J."/>
            <person name="Young S.L."/>
            <person name="Kuo A."/>
            <person name="Abedin M."/>
            <person name="Chapman J."/>
            <person name="Fairclough S."/>
            <person name="Hellsten U."/>
            <person name="Isogai Y."/>
            <person name="Letunic I."/>
            <person name="Marr M."/>
            <person name="Pincus D."/>
            <person name="Putnam N."/>
            <person name="Rokas A."/>
            <person name="Wright K.J."/>
            <person name="Zuzow R."/>
            <person name="Dirks W."/>
            <person name="Good M."/>
            <person name="Goodstein D."/>
            <person name="Lemons D."/>
            <person name="Li W."/>
            <person name="Lyons J.B."/>
            <person name="Morris A."/>
            <person name="Nichols S."/>
            <person name="Richter D.J."/>
            <person name="Salamov A."/>
            <person name="Bork P."/>
            <person name="Lim W.A."/>
            <person name="Manning G."/>
            <person name="Miller W.T."/>
            <person name="McGinnis W."/>
            <person name="Shapiro H."/>
            <person name="Tjian R."/>
            <person name="Grigoriev I.V."/>
            <person name="Rokhsar D."/>
        </authorList>
    </citation>
    <scope>NUCLEOTIDE SEQUENCE [LARGE SCALE GENOMIC DNA]</scope>
    <source>
        <strain evidence="6">MX1 / ATCC 50154</strain>
    </source>
</reference>